<proteinExistence type="predicted"/>
<keyword evidence="9" id="KW-1185">Reference proteome</keyword>
<feature type="transmembrane region" description="Helical" evidence="6">
    <location>
        <begin position="177"/>
        <end position="197"/>
    </location>
</feature>
<dbReference type="GO" id="GO:0022857">
    <property type="term" value="F:transmembrane transporter activity"/>
    <property type="evidence" value="ECO:0007669"/>
    <property type="project" value="InterPro"/>
</dbReference>
<dbReference type="PANTHER" id="PTHR23501:SF197">
    <property type="entry name" value="COMD"/>
    <property type="match status" value="1"/>
</dbReference>
<organism evidence="8 9">
    <name type="scientific">Micromonospora rifamycinica</name>
    <dbReference type="NCBI Taxonomy" id="291594"/>
    <lineage>
        <taxon>Bacteria</taxon>
        <taxon>Bacillati</taxon>
        <taxon>Actinomycetota</taxon>
        <taxon>Actinomycetes</taxon>
        <taxon>Micromonosporales</taxon>
        <taxon>Micromonosporaceae</taxon>
        <taxon>Micromonospora</taxon>
    </lineage>
</organism>
<feature type="transmembrane region" description="Helical" evidence="6">
    <location>
        <begin position="280"/>
        <end position="301"/>
    </location>
</feature>
<dbReference type="EMBL" id="LT607752">
    <property type="protein sequence ID" value="SCG47825.1"/>
    <property type="molecule type" value="Genomic_DNA"/>
</dbReference>
<dbReference type="Pfam" id="PF07690">
    <property type="entry name" value="MFS_1"/>
    <property type="match status" value="1"/>
</dbReference>
<reference evidence="9" key="1">
    <citation type="submission" date="2016-06" db="EMBL/GenBank/DDBJ databases">
        <authorList>
            <person name="Varghese N."/>
            <person name="Submissions Spin"/>
        </authorList>
    </citation>
    <scope>NUCLEOTIDE SEQUENCE [LARGE SCALE GENOMIC DNA]</scope>
    <source>
        <strain evidence="9">DSM 44983</strain>
    </source>
</reference>
<feature type="transmembrane region" description="Helical" evidence="6">
    <location>
        <begin position="321"/>
        <end position="339"/>
    </location>
</feature>
<dbReference type="AlphaFoldDB" id="A0A1C5HPB9"/>
<dbReference type="Proteomes" id="UP000198226">
    <property type="component" value="Chromosome I"/>
</dbReference>
<feature type="domain" description="Major facilitator superfamily (MFS) profile" evidence="7">
    <location>
        <begin position="24"/>
        <end position="506"/>
    </location>
</feature>
<feature type="transmembrane region" description="Helical" evidence="6">
    <location>
        <begin position="122"/>
        <end position="141"/>
    </location>
</feature>
<dbReference type="OrthoDB" id="9807274at2"/>
<feature type="transmembrane region" description="Helical" evidence="6">
    <location>
        <begin position="483"/>
        <end position="501"/>
    </location>
</feature>
<dbReference type="SUPFAM" id="SSF103473">
    <property type="entry name" value="MFS general substrate transporter"/>
    <property type="match status" value="1"/>
</dbReference>
<dbReference type="PRINTS" id="PR01036">
    <property type="entry name" value="TCRTETB"/>
</dbReference>
<name>A0A1C5HPB9_9ACTN</name>
<keyword evidence="4 6" id="KW-0472">Membrane</keyword>
<gene>
    <name evidence="8" type="ORF">GA0070623_1512</name>
</gene>
<feature type="compositionally biased region" description="Gly residues" evidence="5">
    <location>
        <begin position="518"/>
        <end position="530"/>
    </location>
</feature>
<keyword evidence="3 6" id="KW-1133">Transmembrane helix</keyword>
<feature type="transmembrane region" description="Helical" evidence="6">
    <location>
        <begin position="59"/>
        <end position="78"/>
    </location>
</feature>
<evidence type="ECO:0000256" key="2">
    <source>
        <dbReference type="ARBA" id="ARBA00022692"/>
    </source>
</evidence>
<feature type="region of interest" description="Disordered" evidence="5">
    <location>
        <begin position="511"/>
        <end position="548"/>
    </location>
</feature>
<dbReference type="GO" id="GO:0005886">
    <property type="term" value="C:plasma membrane"/>
    <property type="evidence" value="ECO:0007669"/>
    <property type="project" value="UniProtKB-SubCell"/>
</dbReference>
<evidence type="ECO:0000256" key="6">
    <source>
        <dbReference type="SAM" id="Phobius"/>
    </source>
</evidence>
<feature type="transmembrane region" description="Helical" evidence="6">
    <location>
        <begin position="90"/>
        <end position="116"/>
    </location>
</feature>
<dbReference type="InterPro" id="IPR036259">
    <property type="entry name" value="MFS_trans_sf"/>
</dbReference>
<evidence type="ECO:0000259" key="7">
    <source>
        <dbReference type="PROSITE" id="PS50850"/>
    </source>
</evidence>
<feature type="transmembrane region" description="Helical" evidence="6">
    <location>
        <begin position="28"/>
        <end position="47"/>
    </location>
</feature>
<dbReference type="Gene3D" id="1.20.1250.20">
    <property type="entry name" value="MFS general substrate transporter like domains"/>
    <property type="match status" value="1"/>
</dbReference>
<feature type="transmembrane region" description="Helical" evidence="6">
    <location>
        <begin position="148"/>
        <end position="171"/>
    </location>
</feature>
<evidence type="ECO:0000313" key="8">
    <source>
        <dbReference type="EMBL" id="SCG47825.1"/>
    </source>
</evidence>
<sequence length="548" mass="55945">MSTMPESPTAPGQQPAPARSVTMTVNGLLLGMFVAVLAPTVVTVALPSIVTQLGGSQSAYTWIVTAELLAMTVSVPLWGKFADLYHKKWLLQASLGLFLVGSLVAGAAGSIGVLIVSRVAQGIGAGGLTAMVPVVMAVIVPPRERGKYMGLFGAVFAVGTIVGPPLGGALAEVPGPGWRLCFFFGAPFALLSMIVLQRTFHLPARRREVHVDYLGAALIVVAASALLIWCSLAGDVFAWRSGWTVVLVTVGVVALGLTVWVEARSPEPILPLSLFRNRTIVLTTLASLLVGVVLFGGSVFVPPYLQLAQGLSPGQTGLLSLPLALGVVVASTVAGRLITATGRWKAVLVTGGGLTGVGAVMLAMVDENSGLGWFAAAITLLGLGVGSLMQNLVLVAQSSVDMRQLGVATSTLSFFRSLGGSVGVTVLGAVFAHRVRSVIESRPPQGVGTGDGDVGGTLPDLGSLPEPVRAVIAEAYAVATGDIFALTVPVAVLIVLTVALLKNRPLASHFGMPPGPQRAGGHGPGGHGPVPGGPQPARTGEQSRPSAG</sequence>
<evidence type="ECO:0000313" key="9">
    <source>
        <dbReference type="Proteomes" id="UP000198226"/>
    </source>
</evidence>
<evidence type="ECO:0000256" key="4">
    <source>
        <dbReference type="ARBA" id="ARBA00023136"/>
    </source>
</evidence>
<protein>
    <submittedName>
        <fullName evidence="8">Drug resistance transporter, EmrB/QacA subfamily</fullName>
    </submittedName>
</protein>
<dbReference type="InterPro" id="IPR020846">
    <property type="entry name" value="MFS_dom"/>
</dbReference>
<evidence type="ECO:0000256" key="3">
    <source>
        <dbReference type="ARBA" id="ARBA00022989"/>
    </source>
</evidence>
<feature type="transmembrane region" description="Helical" evidence="6">
    <location>
        <begin position="371"/>
        <end position="394"/>
    </location>
</feature>
<dbReference type="Gene3D" id="1.20.1720.10">
    <property type="entry name" value="Multidrug resistance protein D"/>
    <property type="match status" value="1"/>
</dbReference>
<dbReference type="PANTHER" id="PTHR23501">
    <property type="entry name" value="MAJOR FACILITATOR SUPERFAMILY"/>
    <property type="match status" value="1"/>
</dbReference>
<accession>A0A1C5HPB9</accession>
<dbReference type="InterPro" id="IPR011701">
    <property type="entry name" value="MFS"/>
</dbReference>
<dbReference type="PROSITE" id="PS50850">
    <property type="entry name" value="MFS"/>
    <property type="match status" value="1"/>
</dbReference>
<keyword evidence="2 6" id="KW-0812">Transmembrane</keyword>
<comment type="subcellular location">
    <subcellularLocation>
        <location evidence="1">Cell membrane</location>
        <topology evidence="1">Multi-pass membrane protein</topology>
    </subcellularLocation>
</comment>
<evidence type="ECO:0000256" key="1">
    <source>
        <dbReference type="ARBA" id="ARBA00004651"/>
    </source>
</evidence>
<evidence type="ECO:0000256" key="5">
    <source>
        <dbReference type="SAM" id="MobiDB-lite"/>
    </source>
</evidence>
<feature type="transmembrane region" description="Helical" evidence="6">
    <location>
        <begin position="346"/>
        <end position="365"/>
    </location>
</feature>
<feature type="transmembrane region" description="Helical" evidence="6">
    <location>
        <begin position="241"/>
        <end position="260"/>
    </location>
</feature>
<feature type="transmembrane region" description="Helical" evidence="6">
    <location>
        <begin position="209"/>
        <end position="229"/>
    </location>
</feature>